<dbReference type="AlphaFoldDB" id="A0A853BFS0"/>
<gene>
    <name evidence="2" type="ORF">HNR02_006970</name>
</gene>
<reference evidence="2 3" key="1">
    <citation type="submission" date="2020-07" db="EMBL/GenBank/DDBJ databases">
        <title>Sequencing the genomes of 1000 actinobacteria strains.</title>
        <authorList>
            <person name="Klenk H.-P."/>
        </authorList>
    </citation>
    <scope>NUCLEOTIDE SEQUENCE [LARGE SCALE GENOMIC DNA]</scope>
    <source>
        <strain evidence="2 3">DSM 104006</strain>
    </source>
</reference>
<keyword evidence="1" id="KW-1133">Transmembrane helix</keyword>
<name>A0A853BFS0_9PSEU</name>
<dbReference type="Proteomes" id="UP000549616">
    <property type="component" value="Unassembled WGS sequence"/>
</dbReference>
<dbReference type="RefSeq" id="WP_179777750.1">
    <property type="nucleotide sequence ID" value="NZ_JACCFK010000002.1"/>
</dbReference>
<keyword evidence="1" id="KW-0472">Membrane</keyword>
<evidence type="ECO:0000313" key="3">
    <source>
        <dbReference type="Proteomes" id="UP000549616"/>
    </source>
</evidence>
<evidence type="ECO:0000256" key="1">
    <source>
        <dbReference type="SAM" id="Phobius"/>
    </source>
</evidence>
<proteinExistence type="predicted"/>
<comment type="caution">
    <text evidence="2">The sequence shown here is derived from an EMBL/GenBank/DDBJ whole genome shotgun (WGS) entry which is preliminary data.</text>
</comment>
<evidence type="ECO:0000313" key="2">
    <source>
        <dbReference type="EMBL" id="NYI93595.1"/>
    </source>
</evidence>
<keyword evidence="1" id="KW-0812">Transmembrane</keyword>
<sequence>MSEIPELRKALRTRESLAPDPEVVLAGAHGRIRRRRTKRRVVGAAAAVAVTIAGVGAGMSLLRPSEDAPRIDAAAGDAPVAAPALPFTVDGLPEGYELTGWTVSDTNASGLYDSPRGDHVEIILSEGTLPEAPAKVPNGRDVGGYVSSPAGGGAQAQKQIAPGRIVTVLAKLNQLASSKLLDIAGTVRLVPTPVPSTLRALRAPEGLTVRQWTGSDGFDYLVLCPDEVPAAAPTGGDGRCYSVTVEGRPPSAYTTATSKAPPPVTMPVKSVRRLLDGGRTLTVRTESGTQPVMDAIASSAVAG</sequence>
<accession>A0A853BFS0</accession>
<organism evidence="2 3">
    <name type="scientific">Amycolatopsis endophytica</name>
    <dbReference type="NCBI Taxonomy" id="860233"/>
    <lineage>
        <taxon>Bacteria</taxon>
        <taxon>Bacillati</taxon>
        <taxon>Actinomycetota</taxon>
        <taxon>Actinomycetes</taxon>
        <taxon>Pseudonocardiales</taxon>
        <taxon>Pseudonocardiaceae</taxon>
        <taxon>Amycolatopsis</taxon>
    </lineage>
</organism>
<feature type="transmembrane region" description="Helical" evidence="1">
    <location>
        <begin position="41"/>
        <end position="62"/>
    </location>
</feature>
<protein>
    <submittedName>
        <fullName evidence="2">Uncharacterized protein</fullName>
    </submittedName>
</protein>
<dbReference type="EMBL" id="JACCFK010000002">
    <property type="protein sequence ID" value="NYI93595.1"/>
    <property type="molecule type" value="Genomic_DNA"/>
</dbReference>
<keyword evidence="3" id="KW-1185">Reference proteome</keyword>